<accession>A0ACC2QSC4</accession>
<comment type="caution">
    <text evidence="1">The sequence shown here is derived from an EMBL/GenBank/DDBJ whole genome shotgun (WGS) entry which is preliminary data.</text>
</comment>
<evidence type="ECO:0000313" key="2">
    <source>
        <dbReference type="Proteomes" id="UP001231649"/>
    </source>
</evidence>
<dbReference type="EMBL" id="CM056784">
    <property type="protein sequence ID" value="KAJ8724567.1"/>
    <property type="molecule type" value="Genomic_DNA"/>
</dbReference>
<organism evidence="1 2">
    <name type="scientific">Mythimna loreyi</name>
    <dbReference type="NCBI Taxonomy" id="667449"/>
    <lineage>
        <taxon>Eukaryota</taxon>
        <taxon>Metazoa</taxon>
        <taxon>Ecdysozoa</taxon>
        <taxon>Arthropoda</taxon>
        <taxon>Hexapoda</taxon>
        <taxon>Insecta</taxon>
        <taxon>Pterygota</taxon>
        <taxon>Neoptera</taxon>
        <taxon>Endopterygota</taxon>
        <taxon>Lepidoptera</taxon>
        <taxon>Glossata</taxon>
        <taxon>Ditrysia</taxon>
        <taxon>Noctuoidea</taxon>
        <taxon>Noctuidae</taxon>
        <taxon>Noctuinae</taxon>
        <taxon>Hadenini</taxon>
        <taxon>Mythimna</taxon>
    </lineage>
</organism>
<protein>
    <submittedName>
        <fullName evidence="1">Uncharacterized protein</fullName>
    </submittedName>
</protein>
<reference evidence="1" key="1">
    <citation type="submission" date="2023-03" db="EMBL/GenBank/DDBJ databases">
        <title>Chromosome-level genomes of two armyworms, Mythimna separata and Mythimna loreyi, provide insights into the biosynthesis and reception of sex pheromones.</title>
        <authorList>
            <person name="Zhao H."/>
        </authorList>
    </citation>
    <scope>NUCLEOTIDE SEQUENCE</scope>
    <source>
        <strain evidence="1">BeijingLab</strain>
    </source>
</reference>
<evidence type="ECO:0000313" key="1">
    <source>
        <dbReference type="EMBL" id="KAJ8724567.1"/>
    </source>
</evidence>
<keyword evidence="2" id="KW-1185">Reference proteome</keyword>
<proteinExistence type="predicted"/>
<dbReference type="Proteomes" id="UP001231649">
    <property type="component" value="Chromosome 8"/>
</dbReference>
<name>A0ACC2QSC4_9NEOP</name>
<sequence>MFSGINYKFIPSGRGKHLLMIESHTFSQAKKDIRYWHCSKRTTKGCKAKVHFDSYHNITAYVRDHNHSPPPYTMSFDVATTNETQEFKKEQQCEDQLEYEELEELTDQSNIALFVESRRGKTILQYNGHRYRKAYKSRNGTRWNCSLNKHCAAFLFLNDQDEILMSHEQHDHPQPSRVENIDTDQNDTAVVITSRKGKEMLLFRKFTYRKQYDKGNKSRWICSTLKNCRGCVFTDSNNYIISAFEEHCHDPPKYYLKPDHVLGALREPLIIETD</sequence>
<gene>
    <name evidence="1" type="ORF">PYW08_016041</name>
</gene>